<keyword evidence="11 26" id="KW-0732">Signal</keyword>
<dbReference type="EnsemblPlants" id="KQL29931">
    <property type="protein sequence ID" value="KQL29931"/>
    <property type="gene ID" value="SETIT_016173mg"/>
</dbReference>
<comment type="catalytic activity">
    <reaction evidence="20">
        <text>L-threonyl-[protein] + ATP = O-phospho-L-threonyl-[protein] + ADP + H(+)</text>
        <dbReference type="Rhea" id="RHEA:46608"/>
        <dbReference type="Rhea" id="RHEA-COMP:11060"/>
        <dbReference type="Rhea" id="RHEA-COMP:11605"/>
        <dbReference type="ChEBI" id="CHEBI:15378"/>
        <dbReference type="ChEBI" id="CHEBI:30013"/>
        <dbReference type="ChEBI" id="CHEBI:30616"/>
        <dbReference type="ChEBI" id="CHEBI:61977"/>
        <dbReference type="ChEBI" id="CHEBI:456216"/>
        <dbReference type="EC" id="2.7.11.1"/>
    </reaction>
</comment>
<comment type="similarity">
    <text evidence="3">Belongs to the protein kinase superfamily. Ser/Thr protein kinase family.</text>
</comment>
<feature type="domain" description="Protein kinase" evidence="27">
    <location>
        <begin position="730"/>
        <end position="1028"/>
    </location>
</feature>
<evidence type="ECO:0000256" key="15">
    <source>
        <dbReference type="ARBA" id="ARBA00022840"/>
    </source>
</evidence>
<evidence type="ECO:0000259" key="27">
    <source>
        <dbReference type="PROSITE" id="PS50011"/>
    </source>
</evidence>
<evidence type="ECO:0000256" key="20">
    <source>
        <dbReference type="ARBA" id="ARBA00047899"/>
    </source>
</evidence>
<dbReference type="Pfam" id="PF23598">
    <property type="entry name" value="LRR_14"/>
    <property type="match status" value="2"/>
</dbReference>
<dbReference type="FunFam" id="3.80.10.10:FF:000233">
    <property type="entry name" value="Leucine-rich repeat receptor-like protein kinase TDR"/>
    <property type="match status" value="1"/>
</dbReference>
<comment type="catalytic activity">
    <reaction evidence="21">
        <text>L-seryl-[protein] + ATP = O-phospho-L-seryl-[protein] + ADP + H(+)</text>
        <dbReference type="Rhea" id="RHEA:17989"/>
        <dbReference type="Rhea" id="RHEA-COMP:9863"/>
        <dbReference type="Rhea" id="RHEA-COMP:11604"/>
        <dbReference type="ChEBI" id="CHEBI:15378"/>
        <dbReference type="ChEBI" id="CHEBI:29999"/>
        <dbReference type="ChEBI" id="CHEBI:30616"/>
        <dbReference type="ChEBI" id="CHEBI:83421"/>
        <dbReference type="ChEBI" id="CHEBI:456216"/>
        <dbReference type="EC" id="2.7.11.1"/>
    </reaction>
</comment>
<dbReference type="SUPFAM" id="SSF52047">
    <property type="entry name" value="RNI-like"/>
    <property type="match status" value="1"/>
</dbReference>
<reference evidence="28" key="2">
    <citation type="submission" date="2018-08" db="UniProtKB">
        <authorList>
            <consortium name="EnsemblPlants"/>
        </authorList>
    </citation>
    <scope>IDENTIFICATION</scope>
    <source>
        <strain evidence="28">Yugu1</strain>
    </source>
</reference>
<keyword evidence="8" id="KW-0433">Leucine-rich repeat</keyword>
<evidence type="ECO:0000256" key="22">
    <source>
        <dbReference type="ARBA" id="ARBA00054320"/>
    </source>
</evidence>
<protein>
    <recommendedName>
        <fullName evidence="24">Receptor kinase-like protein Xa21</fullName>
        <ecNumber evidence="4">2.7.11.1</ecNumber>
    </recommendedName>
</protein>
<evidence type="ECO:0000256" key="10">
    <source>
        <dbReference type="ARBA" id="ARBA00022692"/>
    </source>
</evidence>
<dbReference type="SUPFAM" id="SSF52058">
    <property type="entry name" value="L domain-like"/>
    <property type="match status" value="1"/>
</dbReference>
<dbReference type="eggNOG" id="ENOG502QPYS">
    <property type="taxonomic scope" value="Eukaryota"/>
</dbReference>
<dbReference type="FunFam" id="3.80.10.10:FF:000275">
    <property type="entry name" value="Leucine-rich repeat receptor-like protein kinase"/>
    <property type="match status" value="1"/>
</dbReference>
<dbReference type="KEGG" id="sita:101759638"/>
<evidence type="ECO:0000256" key="14">
    <source>
        <dbReference type="ARBA" id="ARBA00022777"/>
    </source>
</evidence>
<proteinExistence type="inferred from homology"/>
<dbReference type="EMBL" id="AGNK02000376">
    <property type="status" value="NOT_ANNOTATED_CDS"/>
    <property type="molecule type" value="Genomic_DNA"/>
</dbReference>
<evidence type="ECO:0000256" key="21">
    <source>
        <dbReference type="ARBA" id="ARBA00048679"/>
    </source>
</evidence>
<dbReference type="PROSITE" id="PS00108">
    <property type="entry name" value="PROTEIN_KINASE_ST"/>
    <property type="match status" value="1"/>
</dbReference>
<dbReference type="GO" id="GO:0009791">
    <property type="term" value="P:post-embryonic development"/>
    <property type="evidence" value="ECO:0007669"/>
    <property type="project" value="UniProtKB-ARBA"/>
</dbReference>
<evidence type="ECO:0000256" key="3">
    <source>
        <dbReference type="ARBA" id="ARBA00008684"/>
    </source>
</evidence>
<dbReference type="Proteomes" id="UP000004995">
    <property type="component" value="Unassembled WGS sequence"/>
</dbReference>
<comment type="function">
    <text evidence="23">The processed protein kinase Xa21 chain released by protein cleavage after X.oryzae pv. oryzae protein Ax21 detection translocates into the nucleus where it can bind and regulate WRKY62, a transcription factor. Confers resistance to the bacterial pathogen X.oryzae pv. oryzae (Xoo).</text>
</comment>
<evidence type="ECO:0000256" key="2">
    <source>
        <dbReference type="ARBA" id="ARBA00004389"/>
    </source>
</evidence>
<evidence type="ECO:0000256" key="12">
    <source>
        <dbReference type="ARBA" id="ARBA00022737"/>
    </source>
</evidence>
<keyword evidence="6" id="KW-0723">Serine/threonine-protein kinase</keyword>
<feature type="binding site" evidence="25">
    <location>
        <position position="759"/>
    </location>
    <ligand>
        <name>ATP</name>
        <dbReference type="ChEBI" id="CHEBI:30616"/>
    </ligand>
</feature>
<keyword evidence="10" id="KW-0812">Transmembrane</keyword>
<evidence type="ECO:0000256" key="1">
    <source>
        <dbReference type="ARBA" id="ARBA00004162"/>
    </source>
</evidence>
<comment type="function">
    <text evidence="22">Receptor kinase that detects X.oryzae pv. oryzae protein Ax21 to promote innate immunity. Following X.oryzae pv. oryzae protein Ax21 detection, undergoes cleavage, releasing the processed protein kinase Xa21 chain.</text>
</comment>
<dbReference type="PROSITE" id="PS00107">
    <property type="entry name" value="PROTEIN_KINASE_ATP"/>
    <property type="match status" value="1"/>
</dbReference>
<dbReference type="RefSeq" id="XP_004952675.1">
    <property type="nucleotide sequence ID" value="XM_004952618.4"/>
</dbReference>
<evidence type="ECO:0000256" key="23">
    <source>
        <dbReference type="ARBA" id="ARBA00056628"/>
    </source>
</evidence>
<reference evidence="29" key="1">
    <citation type="journal article" date="2012" name="Nat. Biotechnol.">
        <title>Reference genome sequence of the model plant Setaria.</title>
        <authorList>
            <person name="Bennetzen J.L."/>
            <person name="Schmutz J."/>
            <person name="Wang H."/>
            <person name="Percifield R."/>
            <person name="Hawkins J."/>
            <person name="Pontaroli A.C."/>
            <person name="Estep M."/>
            <person name="Feng L."/>
            <person name="Vaughn J.N."/>
            <person name="Grimwood J."/>
            <person name="Jenkins J."/>
            <person name="Barry K."/>
            <person name="Lindquist E."/>
            <person name="Hellsten U."/>
            <person name="Deshpande S."/>
            <person name="Wang X."/>
            <person name="Wu X."/>
            <person name="Mitros T."/>
            <person name="Triplett J."/>
            <person name="Yang X."/>
            <person name="Ye C.Y."/>
            <person name="Mauro-Herrera M."/>
            <person name="Wang L."/>
            <person name="Li P."/>
            <person name="Sharma M."/>
            <person name="Sharma R."/>
            <person name="Ronald P.C."/>
            <person name="Panaud O."/>
            <person name="Kellogg E.A."/>
            <person name="Brutnell T.P."/>
            <person name="Doust A.N."/>
            <person name="Tuskan G.A."/>
            <person name="Rokhsar D."/>
            <person name="Devos K.M."/>
        </authorList>
    </citation>
    <scope>NUCLEOTIDE SEQUENCE [LARGE SCALE GENOMIC DNA]</scope>
    <source>
        <strain evidence="29">cv. Yugu1</strain>
    </source>
</reference>
<comment type="subcellular location">
    <subcellularLocation>
        <location evidence="1">Cell membrane</location>
        <topology evidence="1">Single-pass membrane protein</topology>
    </subcellularLocation>
    <subcellularLocation>
        <location evidence="2">Endoplasmic reticulum membrane</location>
        <topology evidence="2">Single-pass membrane protein</topology>
    </subcellularLocation>
</comment>
<dbReference type="InterPro" id="IPR032675">
    <property type="entry name" value="LRR_dom_sf"/>
</dbReference>
<evidence type="ECO:0000256" key="18">
    <source>
        <dbReference type="ARBA" id="ARBA00023170"/>
    </source>
</evidence>
<dbReference type="OMA" id="GSKFPAM"/>
<feature type="signal peptide" evidence="26">
    <location>
        <begin position="1"/>
        <end position="26"/>
    </location>
</feature>
<dbReference type="InterPro" id="IPR055414">
    <property type="entry name" value="LRR_R13L4/SHOC2-like"/>
</dbReference>
<dbReference type="GO" id="GO:0005789">
    <property type="term" value="C:endoplasmic reticulum membrane"/>
    <property type="evidence" value="ECO:0007669"/>
    <property type="project" value="UniProtKB-SubCell"/>
</dbReference>
<dbReference type="FunFam" id="3.80.10.10:FF:001158">
    <property type="entry name" value="Leucine-rich repeat protein kinase family protein"/>
    <property type="match status" value="1"/>
</dbReference>
<dbReference type="SUPFAM" id="SSF56112">
    <property type="entry name" value="Protein kinase-like (PK-like)"/>
    <property type="match status" value="1"/>
</dbReference>
<keyword evidence="14" id="KW-0418">Kinase</keyword>
<name>K3YPI1_SETIT</name>
<dbReference type="FunFam" id="3.30.200.20:FF:000432">
    <property type="entry name" value="LRR receptor-like serine/threonine-protein kinase EFR"/>
    <property type="match status" value="1"/>
</dbReference>
<dbReference type="PANTHER" id="PTHR27000">
    <property type="entry name" value="LEUCINE-RICH REPEAT RECEPTOR-LIKE PROTEIN KINASE FAMILY PROTEIN-RELATED"/>
    <property type="match status" value="1"/>
</dbReference>
<keyword evidence="19" id="KW-0325">Glycoprotein</keyword>
<dbReference type="Pfam" id="PF13855">
    <property type="entry name" value="LRR_8"/>
    <property type="match status" value="1"/>
</dbReference>
<evidence type="ECO:0000256" key="8">
    <source>
        <dbReference type="ARBA" id="ARBA00022614"/>
    </source>
</evidence>
<keyword evidence="12" id="KW-0677">Repeat</keyword>
<dbReference type="Gene3D" id="1.10.510.10">
    <property type="entry name" value="Transferase(Phosphotransferase) domain 1"/>
    <property type="match status" value="1"/>
</dbReference>
<dbReference type="GO" id="GO:0005886">
    <property type="term" value="C:plasma membrane"/>
    <property type="evidence" value="ECO:0000318"/>
    <property type="project" value="GO_Central"/>
</dbReference>
<keyword evidence="9" id="KW-0808">Transferase</keyword>
<dbReference type="InterPro" id="IPR013210">
    <property type="entry name" value="LRR_N_plant-typ"/>
</dbReference>
<dbReference type="InterPro" id="IPR008271">
    <property type="entry name" value="Ser/Thr_kinase_AS"/>
</dbReference>
<keyword evidence="16" id="KW-1133">Transmembrane helix</keyword>
<dbReference type="SMART" id="SM00220">
    <property type="entry name" value="S_TKc"/>
    <property type="match status" value="1"/>
</dbReference>
<keyword evidence="29" id="KW-1185">Reference proteome</keyword>
<evidence type="ECO:0000256" key="24">
    <source>
        <dbReference type="ARBA" id="ARBA00072040"/>
    </source>
</evidence>
<evidence type="ECO:0000256" key="11">
    <source>
        <dbReference type="ARBA" id="ARBA00022729"/>
    </source>
</evidence>
<dbReference type="InterPro" id="IPR003591">
    <property type="entry name" value="Leu-rich_rpt_typical-subtyp"/>
</dbReference>
<dbReference type="InterPro" id="IPR011009">
    <property type="entry name" value="Kinase-like_dom_sf"/>
</dbReference>
<evidence type="ECO:0000256" key="19">
    <source>
        <dbReference type="ARBA" id="ARBA00023180"/>
    </source>
</evidence>
<evidence type="ECO:0000256" key="26">
    <source>
        <dbReference type="SAM" id="SignalP"/>
    </source>
</evidence>
<dbReference type="Pfam" id="PF08263">
    <property type="entry name" value="LRRNT_2"/>
    <property type="match status" value="1"/>
</dbReference>
<dbReference type="EC" id="2.7.11.1" evidence="4"/>
<dbReference type="InterPro" id="IPR000719">
    <property type="entry name" value="Prot_kinase_dom"/>
</dbReference>
<dbReference type="InterPro" id="IPR017441">
    <property type="entry name" value="Protein_kinase_ATP_BS"/>
</dbReference>
<dbReference type="Gene3D" id="3.80.10.10">
    <property type="entry name" value="Ribonuclease Inhibitor"/>
    <property type="match status" value="4"/>
</dbReference>
<dbReference type="InterPro" id="IPR001611">
    <property type="entry name" value="Leu-rich_rpt"/>
</dbReference>
<evidence type="ECO:0000256" key="6">
    <source>
        <dbReference type="ARBA" id="ARBA00022527"/>
    </source>
</evidence>
<evidence type="ECO:0000256" key="16">
    <source>
        <dbReference type="ARBA" id="ARBA00022989"/>
    </source>
</evidence>
<dbReference type="GO" id="GO:0004674">
    <property type="term" value="F:protein serine/threonine kinase activity"/>
    <property type="evidence" value="ECO:0007669"/>
    <property type="project" value="UniProtKB-KW"/>
</dbReference>
<evidence type="ECO:0000256" key="25">
    <source>
        <dbReference type="PROSITE-ProRule" id="PRU10141"/>
    </source>
</evidence>
<evidence type="ECO:0000313" key="28">
    <source>
        <dbReference type="EnsemblPlants" id="KQL29931"/>
    </source>
</evidence>
<sequence length="1060" mass="113820">MSTCGRSLLCTMLGLSVLTMATTASASGGDGAALLAFKAELSDGGALALASWNGSTGFCSWEGVSCTRRRNPPRVVGLNLLKKGLAGTLSAAIGNLTFLRALELGFNWLRGDVPASLGRLRRLRYLDLGYNAFSGEIPANLSWCVAMEQMFLDANNLAGRIPAELGDRLTQVQVLRLKNNSLTGPVPASLANMSSLLHLALANNQLDGPIPPGLAGLAGLRHLDLGVNKLHGALALSMYNLSLLRTFHVEGNQLHGSIPADIGSKFPVMKDFSLANNRFTGGIPASLSNLTTLTSLQLSINGFTGLVPGDLGRMRRLQYLYLSYNLLEANDTEGWEFIASLANCSQLVQLSLGVNSFGGQLPSAVVNLSATLQYLSLSYCSISGSIPQDIGNLVGLSVLEFGNTSISGVIPDSIGKLVNLVQLSMERARLSGLIPLSLGNLTQLNVITAYSNSLEGPIPASIGKLRNMYRLDLSENYLLNGSIPKEILLPSLSSNLNLAHNSFSGPLPSEVSNLVNLNQLILSGNRLSGQIPDTIGNCLVLDTLMLDDNMFEGSIPQSLHNVKGLRVLNLTMNRLSGRIPDDLSNIGALQELYLAHNNLSGLIPASLEKLVSLLTFDASFNDLQGQVPNGGVFSNLTAISVTGNSELCGGIPQLRLAPCSTHPSSISKEDRSKSLMISLTTIGAMLLLVSVTVTVWKLKRRPEGQAPPTVTEEGFQRVSYQALLRGTDGFSESNLLGKGRYGSVYKCAFEGEDTPVAVKVFDLQQSGSSKSFQAECEALRRVRHRSLVKIITCCSSIDSQGQDFKALVIDLMPNGSLDGWLHPKYSIATLNNTLSLTQRLDIAVHVMDALDYLHNHCHPPIVHCDVKPSNILLTEDMSARVGDFGISRILLESANKAGQNSNSTIGIRGSIGYVAPEYGEGSPISTVGDVYSLGISLLEMFTGRSPTDDMFRESVDLHKFSEAALPDRVLEIADPTIWLHNDANDNITRSRVQECLVSAIRIGVSCSKQQPRERMPIRGAAMEMHAVRDETLMLASSLAVEHEGEREDDTLIGYAPTISK</sequence>
<organism evidence="28 29">
    <name type="scientific">Setaria italica</name>
    <name type="common">Foxtail millet</name>
    <name type="synonym">Panicum italicum</name>
    <dbReference type="NCBI Taxonomy" id="4555"/>
    <lineage>
        <taxon>Eukaryota</taxon>
        <taxon>Viridiplantae</taxon>
        <taxon>Streptophyta</taxon>
        <taxon>Embryophyta</taxon>
        <taxon>Tracheophyta</taxon>
        <taxon>Spermatophyta</taxon>
        <taxon>Magnoliopsida</taxon>
        <taxon>Liliopsida</taxon>
        <taxon>Poales</taxon>
        <taxon>Poaceae</taxon>
        <taxon>PACMAD clade</taxon>
        <taxon>Panicoideae</taxon>
        <taxon>Panicodae</taxon>
        <taxon>Paniceae</taxon>
        <taxon>Cenchrinae</taxon>
        <taxon>Setaria</taxon>
    </lineage>
</organism>
<keyword evidence="18" id="KW-0675">Receptor</keyword>
<dbReference type="Gene3D" id="3.30.200.20">
    <property type="entry name" value="Phosphorylase Kinase, domain 1"/>
    <property type="match status" value="1"/>
</dbReference>
<keyword evidence="7" id="KW-0597">Phosphoprotein</keyword>
<dbReference type="GO" id="GO:0005524">
    <property type="term" value="F:ATP binding"/>
    <property type="evidence" value="ECO:0007669"/>
    <property type="project" value="UniProtKB-UniRule"/>
</dbReference>
<evidence type="ECO:0000256" key="17">
    <source>
        <dbReference type="ARBA" id="ARBA00023136"/>
    </source>
</evidence>
<dbReference type="PROSITE" id="PS50011">
    <property type="entry name" value="PROTEIN_KINASE_DOM"/>
    <property type="match status" value="1"/>
</dbReference>
<keyword evidence="15 25" id="KW-0067">ATP-binding</keyword>
<evidence type="ECO:0000256" key="7">
    <source>
        <dbReference type="ARBA" id="ARBA00022553"/>
    </source>
</evidence>
<dbReference type="Gramene" id="KQL29931">
    <property type="protein sequence ID" value="KQL29931"/>
    <property type="gene ID" value="SETIT_016173mg"/>
</dbReference>
<accession>K3YPI1</accession>
<dbReference type="FunFam" id="1.10.510.10:FF:000358">
    <property type="entry name" value="Putative leucine-rich repeat receptor-like serine/threonine-protein kinase"/>
    <property type="match status" value="1"/>
</dbReference>
<keyword evidence="5" id="KW-1003">Cell membrane</keyword>
<gene>
    <name evidence="28" type="primary">LOC101759638</name>
</gene>
<dbReference type="Pfam" id="PF00560">
    <property type="entry name" value="LRR_1"/>
    <property type="match status" value="1"/>
</dbReference>
<dbReference type="PANTHER" id="PTHR27000:SF777">
    <property type="entry name" value="PROTEIN KINASE DOMAIN-CONTAINING PROTEIN"/>
    <property type="match status" value="1"/>
</dbReference>
<dbReference type="Pfam" id="PF00069">
    <property type="entry name" value="Pkinase"/>
    <property type="match status" value="1"/>
</dbReference>
<evidence type="ECO:0000256" key="4">
    <source>
        <dbReference type="ARBA" id="ARBA00012513"/>
    </source>
</evidence>
<dbReference type="HOGENOM" id="CLU_000288_22_0_1"/>
<dbReference type="InParanoid" id="K3YPI1"/>
<feature type="chain" id="PRO_5010127017" description="Receptor kinase-like protein Xa21" evidence="26">
    <location>
        <begin position="27"/>
        <end position="1060"/>
    </location>
</feature>
<evidence type="ECO:0000313" key="29">
    <source>
        <dbReference type="Proteomes" id="UP000004995"/>
    </source>
</evidence>
<evidence type="ECO:0000256" key="5">
    <source>
        <dbReference type="ARBA" id="ARBA00022475"/>
    </source>
</evidence>
<keyword evidence="17" id="KW-0472">Membrane</keyword>
<dbReference type="SMART" id="SM00369">
    <property type="entry name" value="LRR_TYP"/>
    <property type="match status" value="9"/>
</dbReference>
<evidence type="ECO:0000256" key="13">
    <source>
        <dbReference type="ARBA" id="ARBA00022741"/>
    </source>
</evidence>
<dbReference type="AlphaFoldDB" id="K3YPI1"/>
<keyword evidence="13 25" id="KW-0547">Nucleotide-binding</keyword>
<evidence type="ECO:0000256" key="9">
    <source>
        <dbReference type="ARBA" id="ARBA00022679"/>
    </source>
</evidence>
<dbReference type="GeneID" id="101759638"/>